<feature type="compositionally biased region" description="Basic and acidic residues" evidence="5">
    <location>
        <begin position="531"/>
        <end position="546"/>
    </location>
</feature>
<evidence type="ECO:0000259" key="8">
    <source>
        <dbReference type="PROSITE" id="PS50885"/>
    </source>
</evidence>
<evidence type="ECO:0000259" key="7">
    <source>
        <dbReference type="PROSITE" id="PS50111"/>
    </source>
</evidence>
<dbReference type="InterPro" id="IPR003660">
    <property type="entry name" value="HAMP_dom"/>
</dbReference>
<dbReference type="GO" id="GO:0005886">
    <property type="term" value="C:plasma membrane"/>
    <property type="evidence" value="ECO:0007669"/>
    <property type="project" value="TreeGrafter"/>
</dbReference>
<dbReference type="STRING" id="1499967.U27_05108"/>
<dbReference type="Pfam" id="PF00015">
    <property type="entry name" value="MCPsignal"/>
    <property type="match status" value="1"/>
</dbReference>
<evidence type="ECO:0000256" key="3">
    <source>
        <dbReference type="PROSITE-ProRule" id="PRU00284"/>
    </source>
</evidence>
<dbReference type="Pfam" id="PF00672">
    <property type="entry name" value="HAMP"/>
    <property type="match status" value="1"/>
</dbReference>
<sequence length="546" mass="60019">MKIQMKLSVFIGAMLLLLAVLMVAIGTWVINAIIYRLNTDLLSLKLDTRIEKIETAAKLLEDSGATGIAAYVQQAQNEILQQLQADVETQPEVYYVLAVKDRQLLLQSKNVQQNVEQDLDFELIQEMVNQKSGSQTYSLAGANYFAVYRYFDAWDWLISASLPTTTMFRQRQTYLVTVGWTSLIVFVVLLFLAYLMGKKLIVNPVVTLVKVANQIAAGNLDQSLQMDKHDEIGVLAKAFQTMQTTIREVVVNIRDTANAIVTISQELNARSEQLSTGAAGQAASMQESSSSMQEMAANIRQNANNARETEKIAVQSAEYAEETGRVVAATVAAMQQIAEKIAIVEDIASQTRMLSLNATIEAARAQEHGKAFSVVAAEVRQLSDVTKKAAEEINQLAMSSLEVSEKAGQMLSTLVPSIQKTTELIQEISTASHEQDTGAAQVNLAIQQADQITQQNTIIAEETASSAEELANQARQLQNAIAFFTIAESSRTPANNHGIAPHPGKPEEKPLSEKRGAKEEKRASSSPKTLSLDDHVDKYDTEFERY</sequence>
<evidence type="ECO:0000313" key="9">
    <source>
        <dbReference type="EMBL" id="GAK58135.1"/>
    </source>
</evidence>
<name>A0A081C0N0_VECG1</name>
<dbReference type="SMART" id="SM00283">
    <property type="entry name" value="MA"/>
    <property type="match status" value="1"/>
</dbReference>
<dbReference type="eggNOG" id="COG0840">
    <property type="taxonomic scope" value="Bacteria"/>
</dbReference>
<evidence type="ECO:0000256" key="4">
    <source>
        <dbReference type="SAM" id="Coils"/>
    </source>
</evidence>
<dbReference type="PRINTS" id="PR00260">
    <property type="entry name" value="CHEMTRNSDUCR"/>
</dbReference>
<protein>
    <submittedName>
        <fullName evidence="9">Methyl-accepting chemotaxis protein</fullName>
    </submittedName>
</protein>
<accession>A0A081C0N0</accession>
<feature type="compositionally biased region" description="Basic and acidic residues" evidence="5">
    <location>
        <begin position="504"/>
        <end position="523"/>
    </location>
</feature>
<dbReference type="SUPFAM" id="SSF58104">
    <property type="entry name" value="Methyl-accepting chemotaxis protein (MCP) signaling domain"/>
    <property type="match status" value="1"/>
</dbReference>
<dbReference type="CDD" id="cd06225">
    <property type="entry name" value="HAMP"/>
    <property type="match status" value="1"/>
</dbReference>
<dbReference type="Gene3D" id="1.10.287.950">
    <property type="entry name" value="Methyl-accepting chemotaxis protein"/>
    <property type="match status" value="1"/>
</dbReference>
<comment type="similarity">
    <text evidence="2">Belongs to the methyl-accepting chemotaxis (MCP) protein family.</text>
</comment>
<keyword evidence="1" id="KW-0145">Chemotaxis</keyword>
<dbReference type="InterPro" id="IPR004089">
    <property type="entry name" value="MCPsignal_dom"/>
</dbReference>
<evidence type="ECO:0000256" key="2">
    <source>
        <dbReference type="ARBA" id="ARBA00029447"/>
    </source>
</evidence>
<dbReference type="GO" id="GO:0007165">
    <property type="term" value="P:signal transduction"/>
    <property type="evidence" value="ECO:0007669"/>
    <property type="project" value="UniProtKB-KW"/>
</dbReference>
<evidence type="ECO:0000256" key="6">
    <source>
        <dbReference type="SAM" id="Phobius"/>
    </source>
</evidence>
<evidence type="ECO:0000256" key="1">
    <source>
        <dbReference type="ARBA" id="ARBA00022500"/>
    </source>
</evidence>
<dbReference type="Proteomes" id="UP000030661">
    <property type="component" value="Unassembled WGS sequence"/>
</dbReference>
<dbReference type="PANTHER" id="PTHR43531:SF11">
    <property type="entry name" value="METHYL-ACCEPTING CHEMOTAXIS PROTEIN 3"/>
    <property type="match status" value="1"/>
</dbReference>
<dbReference type="GO" id="GO:0004888">
    <property type="term" value="F:transmembrane signaling receptor activity"/>
    <property type="evidence" value="ECO:0007669"/>
    <property type="project" value="InterPro"/>
</dbReference>
<dbReference type="EMBL" id="DF820467">
    <property type="protein sequence ID" value="GAK58135.1"/>
    <property type="molecule type" value="Genomic_DNA"/>
</dbReference>
<keyword evidence="6" id="KW-0812">Transmembrane</keyword>
<proteinExistence type="inferred from homology"/>
<dbReference type="PROSITE" id="PS50885">
    <property type="entry name" value="HAMP"/>
    <property type="match status" value="1"/>
</dbReference>
<dbReference type="HOGENOM" id="CLU_000445_107_16_0"/>
<reference evidence="9" key="1">
    <citation type="journal article" date="2015" name="PeerJ">
        <title>First genomic representation of candidate bacterial phylum KSB3 points to enhanced environmental sensing as a trigger of wastewater bulking.</title>
        <authorList>
            <person name="Sekiguchi Y."/>
            <person name="Ohashi A."/>
            <person name="Parks D.H."/>
            <person name="Yamauchi T."/>
            <person name="Tyson G.W."/>
            <person name="Hugenholtz P."/>
        </authorList>
    </citation>
    <scope>NUCLEOTIDE SEQUENCE [LARGE SCALE GENOMIC DNA]</scope>
</reference>
<evidence type="ECO:0000256" key="5">
    <source>
        <dbReference type="SAM" id="MobiDB-lite"/>
    </source>
</evidence>
<dbReference type="SMART" id="SM00304">
    <property type="entry name" value="HAMP"/>
    <property type="match status" value="1"/>
</dbReference>
<dbReference type="PANTHER" id="PTHR43531">
    <property type="entry name" value="PROTEIN ICFG"/>
    <property type="match status" value="1"/>
</dbReference>
<feature type="domain" description="Methyl-accepting transducer" evidence="7">
    <location>
        <begin position="256"/>
        <end position="471"/>
    </location>
</feature>
<evidence type="ECO:0000313" key="10">
    <source>
        <dbReference type="Proteomes" id="UP000030661"/>
    </source>
</evidence>
<keyword evidence="3" id="KW-0807">Transducer</keyword>
<feature type="domain" description="HAMP" evidence="8">
    <location>
        <begin position="199"/>
        <end position="251"/>
    </location>
</feature>
<keyword evidence="6" id="KW-0472">Membrane</keyword>
<keyword evidence="10" id="KW-1185">Reference proteome</keyword>
<dbReference type="GO" id="GO:0006935">
    <property type="term" value="P:chemotaxis"/>
    <property type="evidence" value="ECO:0007669"/>
    <property type="project" value="UniProtKB-KW"/>
</dbReference>
<dbReference type="PROSITE" id="PS50111">
    <property type="entry name" value="CHEMOTAXIS_TRANSDUC_2"/>
    <property type="match status" value="1"/>
</dbReference>
<feature type="transmembrane region" description="Helical" evidence="6">
    <location>
        <begin position="174"/>
        <end position="195"/>
    </location>
</feature>
<keyword evidence="4" id="KW-0175">Coiled coil</keyword>
<dbReference type="InterPro" id="IPR004090">
    <property type="entry name" value="Chemotax_Me-accpt_rcpt"/>
</dbReference>
<feature type="region of interest" description="Disordered" evidence="5">
    <location>
        <begin position="492"/>
        <end position="546"/>
    </location>
</feature>
<gene>
    <name evidence="9" type="ORF">U27_05108</name>
</gene>
<organism evidence="9">
    <name type="scientific">Vecturithrix granuli</name>
    <dbReference type="NCBI Taxonomy" id="1499967"/>
    <lineage>
        <taxon>Bacteria</taxon>
        <taxon>Candidatus Moduliflexota</taxon>
        <taxon>Candidatus Vecturitrichia</taxon>
        <taxon>Candidatus Vecturitrichales</taxon>
        <taxon>Candidatus Vecturitrichaceae</taxon>
        <taxon>Candidatus Vecturithrix</taxon>
    </lineage>
</organism>
<dbReference type="InterPro" id="IPR051310">
    <property type="entry name" value="MCP_chemotaxis"/>
</dbReference>
<dbReference type="Gene3D" id="3.30.450.20">
    <property type="entry name" value="PAS domain"/>
    <property type="match status" value="1"/>
</dbReference>
<keyword evidence="6" id="KW-1133">Transmembrane helix</keyword>
<dbReference type="AlphaFoldDB" id="A0A081C0N0"/>
<feature type="coiled-coil region" evidence="4">
    <location>
        <begin position="460"/>
        <end position="487"/>
    </location>
</feature>